<feature type="disulfide bond" evidence="3">
    <location>
        <begin position="107"/>
        <end position="112"/>
    </location>
</feature>
<dbReference type="GO" id="GO:0005615">
    <property type="term" value="C:extracellular space"/>
    <property type="evidence" value="ECO:0007669"/>
    <property type="project" value="TreeGrafter"/>
</dbReference>
<dbReference type="GO" id="GO:0005179">
    <property type="term" value="F:hormone activity"/>
    <property type="evidence" value="ECO:0007669"/>
    <property type="project" value="InterPro"/>
</dbReference>
<evidence type="ECO:0000256" key="2">
    <source>
        <dbReference type="ARBA" id="ARBA00023157"/>
    </source>
</evidence>
<organism evidence="6 7">
    <name type="scientific">Galemys pyrenaicus</name>
    <name type="common">Iberian desman</name>
    <name type="synonym">Pyrenean desman</name>
    <dbReference type="NCBI Taxonomy" id="202257"/>
    <lineage>
        <taxon>Eukaryota</taxon>
        <taxon>Metazoa</taxon>
        <taxon>Chordata</taxon>
        <taxon>Craniata</taxon>
        <taxon>Vertebrata</taxon>
        <taxon>Euteleostomi</taxon>
        <taxon>Mammalia</taxon>
        <taxon>Eutheria</taxon>
        <taxon>Laurasiatheria</taxon>
        <taxon>Eulipotyphla</taxon>
        <taxon>Talpidae</taxon>
        <taxon>Galemys</taxon>
    </lineage>
</organism>
<dbReference type="GO" id="GO:0007189">
    <property type="term" value="P:adenylate cyclase-activating G protein-coupled receptor signaling pathway"/>
    <property type="evidence" value="ECO:0007669"/>
    <property type="project" value="TreeGrafter"/>
</dbReference>
<reference evidence="6" key="1">
    <citation type="journal article" date="2021" name="Evol. Appl.">
        <title>The genome of the Pyrenean desman and the effects of bottlenecks and inbreeding on the genomic landscape of an endangered species.</title>
        <authorList>
            <person name="Escoda L."/>
            <person name="Castresana J."/>
        </authorList>
    </citation>
    <scope>NUCLEOTIDE SEQUENCE</scope>
    <source>
        <strain evidence="6">IBE-C5619</strain>
    </source>
</reference>
<proteinExistence type="inferred from homology"/>
<keyword evidence="2 3" id="KW-1015">Disulfide bond</keyword>
<dbReference type="EMBL" id="JAGFMF010011144">
    <property type="protein sequence ID" value="KAG8524931.1"/>
    <property type="molecule type" value="Genomic_DNA"/>
</dbReference>
<dbReference type="PANTHER" id="PTHR10505:SF3">
    <property type="entry name" value="CALCITONIN GENE-RELATED PEPTIDE 2"/>
    <property type="match status" value="1"/>
</dbReference>
<dbReference type="Proteomes" id="UP000700334">
    <property type="component" value="Unassembled WGS sequence"/>
</dbReference>
<evidence type="ECO:0000313" key="7">
    <source>
        <dbReference type="Proteomes" id="UP000700334"/>
    </source>
</evidence>
<evidence type="ECO:0000256" key="5">
    <source>
        <dbReference type="SAM" id="Phobius"/>
    </source>
</evidence>
<feature type="transmembrane region" description="Helical" evidence="5">
    <location>
        <begin position="32"/>
        <end position="55"/>
    </location>
</feature>
<comment type="caution">
    <text evidence="6">The sequence shown here is derived from an EMBL/GenBank/DDBJ whole genome shotgun (WGS) entry which is preliminary data.</text>
</comment>
<evidence type="ECO:0000256" key="4">
    <source>
        <dbReference type="SAM" id="MobiDB-lite"/>
    </source>
</evidence>
<evidence type="ECO:0000313" key="6">
    <source>
        <dbReference type="EMBL" id="KAG8524931.1"/>
    </source>
</evidence>
<dbReference type="OrthoDB" id="9664046at2759"/>
<keyword evidence="7" id="KW-1185">Reference proteome</keyword>
<sequence>MPLPVTTQLRLSPPRLQATCCQRGTMGFCKILPFLTLTILVLYHLGFLQAAPIGFAADNCTSPIIAEEESEFVLVAVVQGFDRIDASELDLEKETEVTNATAEKKPCSNTDCLTRELLDLLSLSEDVMKKDSVPTDVDDNANGHPPENVKA</sequence>
<keyword evidence="5" id="KW-1133">Transmembrane helix</keyword>
<evidence type="ECO:0000256" key="1">
    <source>
        <dbReference type="ARBA" id="ARBA00009222"/>
    </source>
</evidence>
<dbReference type="InterPro" id="IPR021116">
    <property type="entry name" value="Calcitonin/adrenomedullin"/>
</dbReference>
<name>A0A8J6DY84_GALPY</name>
<dbReference type="InterPro" id="IPR021117">
    <property type="entry name" value="Calcitonin-like"/>
</dbReference>
<keyword evidence="5" id="KW-0472">Membrane</keyword>
<protein>
    <submittedName>
        <fullName evidence="6">Calcitonin gene-related peptide 2</fullName>
    </submittedName>
</protein>
<dbReference type="Pfam" id="PF00214">
    <property type="entry name" value="Calc_CGRP_IAPP"/>
    <property type="match status" value="1"/>
</dbReference>
<dbReference type="AlphaFoldDB" id="A0A8J6DY84"/>
<feature type="region of interest" description="Disordered" evidence="4">
    <location>
        <begin position="131"/>
        <end position="151"/>
    </location>
</feature>
<gene>
    <name evidence="6" type="ORF">J0S82_016997</name>
</gene>
<dbReference type="GO" id="GO:0051480">
    <property type="term" value="P:regulation of cytosolic calcium ion concentration"/>
    <property type="evidence" value="ECO:0007669"/>
    <property type="project" value="TreeGrafter"/>
</dbReference>
<comment type="similarity">
    <text evidence="1">Belongs to the calcitonin family.</text>
</comment>
<evidence type="ECO:0000256" key="3">
    <source>
        <dbReference type="PIRSR" id="PIRSR621116-50"/>
    </source>
</evidence>
<keyword evidence="5" id="KW-0812">Transmembrane</keyword>
<dbReference type="GO" id="GO:0031716">
    <property type="term" value="F:calcitonin receptor binding"/>
    <property type="evidence" value="ECO:0007669"/>
    <property type="project" value="TreeGrafter"/>
</dbReference>
<accession>A0A8J6DY84</accession>
<dbReference type="PANTHER" id="PTHR10505">
    <property type="entry name" value="CALCITONIN-RELATED"/>
    <property type="match status" value="1"/>
</dbReference>